<evidence type="ECO:0000313" key="3">
    <source>
        <dbReference type="RefSeq" id="XP_013419987.1"/>
    </source>
</evidence>
<evidence type="ECO:0000256" key="1">
    <source>
        <dbReference type="SAM" id="MobiDB-lite"/>
    </source>
</evidence>
<name>A0A1S3KBW5_LINAN</name>
<dbReference type="OrthoDB" id="6157400at2759"/>
<dbReference type="KEGG" id="lak:106180524"/>
<gene>
    <name evidence="3" type="primary">LOC106180524</name>
</gene>
<dbReference type="RefSeq" id="XP_013419987.1">
    <property type="nucleotide sequence ID" value="XM_013564533.1"/>
</dbReference>
<dbReference type="Proteomes" id="UP000085678">
    <property type="component" value="Unplaced"/>
</dbReference>
<reference evidence="3" key="1">
    <citation type="submission" date="2025-08" db="UniProtKB">
        <authorList>
            <consortium name="RefSeq"/>
        </authorList>
    </citation>
    <scope>IDENTIFICATION</scope>
    <source>
        <tissue evidence="3">Gonads</tissue>
    </source>
</reference>
<organism evidence="2 3">
    <name type="scientific">Lingula anatina</name>
    <name type="common">Brachiopod</name>
    <name type="synonym">Lingula unguis</name>
    <dbReference type="NCBI Taxonomy" id="7574"/>
    <lineage>
        <taxon>Eukaryota</taxon>
        <taxon>Metazoa</taxon>
        <taxon>Spiralia</taxon>
        <taxon>Lophotrochozoa</taxon>
        <taxon>Brachiopoda</taxon>
        <taxon>Linguliformea</taxon>
        <taxon>Lingulata</taxon>
        <taxon>Lingulida</taxon>
        <taxon>Linguloidea</taxon>
        <taxon>Lingulidae</taxon>
        <taxon>Lingula</taxon>
    </lineage>
</organism>
<dbReference type="InParanoid" id="A0A1S3KBW5"/>
<dbReference type="PANTHER" id="PTHR46880:SF5">
    <property type="entry name" value="DUF4371 DOMAIN-CONTAINING PROTEIN"/>
    <property type="match status" value="1"/>
</dbReference>
<accession>A0A1S3KBW5</accession>
<evidence type="ECO:0000313" key="2">
    <source>
        <dbReference type="Proteomes" id="UP000085678"/>
    </source>
</evidence>
<keyword evidence="2" id="KW-1185">Reference proteome</keyword>
<dbReference type="GeneID" id="106180524"/>
<sequence length="160" mass="18154">MERCLPCAGKIIVRLWQLLNWSSSLPASSAENERAFNRMKLIKTAHRSNLSTSSLDNLMTVHLLSKPIRQFNPDAAIDDWFSATSRHPTFRNGLTKKSRKLQAIATSSTSQEHEIDAVIENEEENIINPNELDDEDDDDDDEGFGDDDDEMMDEDKITKS</sequence>
<proteinExistence type="predicted"/>
<feature type="compositionally biased region" description="Acidic residues" evidence="1">
    <location>
        <begin position="117"/>
        <end position="153"/>
    </location>
</feature>
<dbReference type="PANTHER" id="PTHR46880">
    <property type="entry name" value="RAS-ASSOCIATING DOMAIN-CONTAINING PROTEIN"/>
    <property type="match status" value="1"/>
</dbReference>
<dbReference type="AlphaFoldDB" id="A0A1S3KBW5"/>
<protein>
    <submittedName>
        <fullName evidence="3">Phosphopantothenoylcysteine decarboxylase subunit SIS2-like</fullName>
    </submittedName>
</protein>
<feature type="region of interest" description="Disordered" evidence="1">
    <location>
        <begin position="105"/>
        <end position="160"/>
    </location>
</feature>